<dbReference type="GO" id="GO:0019915">
    <property type="term" value="P:lipid storage"/>
    <property type="evidence" value="ECO:0007669"/>
    <property type="project" value="InterPro"/>
</dbReference>
<dbReference type="PANTHER" id="PTHR23129">
    <property type="entry name" value="ACYL-COENZYME A DIPHOSPHATASE FITM2"/>
    <property type="match status" value="1"/>
</dbReference>
<dbReference type="Proteomes" id="UP000288716">
    <property type="component" value="Unassembled WGS sequence"/>
</dbReference>
<keyword evidence="5 8" id="KW-1133">Transmembrane helix</keyword>
<keyword evidence="7 8" id="KW-0472">Membrane</keyword>
<dbReference type="GO" id="GO:0005789">
    <property type="term" value="C:endoplasmic reticulum membrane"/>
    <property type="evidence" value="ECO:0007669"/>
    <property type="project" value="UniProtKB-SubCell"/>
</dbReference>
<evidence type="ECO:0000256" key="1">
    <source>
        <dbReference type="ARBA" id="ARBA00004477"/>
    </source>
</evidence>
<evidence type="ECO:0000256" key="5">
    <source>
        <dbReference type="ARBA" id="ARBA00022989"/>
    </source>
</evidence>
<name>A0A443SHX5_9ACAR</name>
<comment type="subcellular location">
    <subcellularLocation>
        <location evidence="1">Endoplasmic reticulum membrane</location>
        <topology evidence="1">Multi-pass membrane protein</topology>
    </subcellularLocation>
</comment>
<keyword evidence="4" id="KW-0256">Endoplasmic reticulum</keyword>
<evidence type="ECO:0000256" key="3">
    <source>
        <dbReference type="ARBA" id="ARBA00022801"/>
    </source>
</evidence>
<keyword evidence="6" id="KW-0443">Lipid metabolism</keyword>
<dbReference type="GO" id="GO:0008654">
    <property type="term" value="P:phospholipid biosynthetic process"/>
    <property type="evidence" value="ECO:0007669"/>
    <property type="project" value="TreeGrafter"/>
</dbReference>
<dbReference type="STRING" id="299467.A0A443SHX5"/>
<dbReference type="InterPro" id="IPR019388">
    <property type="entry name" value="FIT"/>
</dbReference>
<proteinExistence type="inferred from homology"/>
<keyword evidence="10" id="KW-1185">Reference proteome</keyword>
<dbReference type="GO" id="GO:0034389">
    <property type="term" value="P:lipid droplet organization"/>
    <property type="evidence" value="ECO:0007669"/>
    <property type="project" value="InterPro"/>
</dbReference>
<dbReference type="PANTHER" id="PTHR23129:SF0">
    <property type="entry name" value="ACYL-COENZYME A DIPHOSPHATASE FITM2"/>
    <property type="match status" value="1"/>
</dbReference>
<dbReference type="HAMAP" id="MF_03230">
    <property type="entry name" value="FITM2"/>
    <property type="match status" value="1"/>
</dbReference>
<evidence type="ECO:0000256" key="4">
    <source>
        <dbReference type="ARBA" id="ARBA00022824"/>
    </source>
</evidence>
<keyword evidence="3" id="KW-0378">Hydrolase</keyword>
<protein>
    <submittedName>
        <fullName evidence="9">FIT family protein-like protein</fullName>
    </submittedName>
</protein>
<dbReference type="VEuPathDB" id="VectorBase:LDEU004954"/>
<comment type="caution">
    <text evidence="9">The sequence shown here is derived from an EMBL/GenBank/DDBJ whole genome shotgun (WGS) entry which is preliminary data.</text>
</comment>
<dbReference type="OrthoDB" id="5579088at2759"/>
<feature type="transmembrane region" description="Helical" evidence="8">
    <location>
        <begin position="65"/>
        <end position="83"/>
    </location>
</feature>
<evidence type="ECO:0000256" key="7">
    <source>
        <dbReference type="ARBA" id="ARBA00023136"/>
    </source>
</evidence>
<dbReference type="Pfam" id="PF10261">
    <property type="entry name" value="FIT"/>
    <property type="match status" value="2"/>
</dbReference>
<dbReference type="AlphaFoldDB" id="A0A443SHX5"/>
<evidence type="ECO:0000313" key="10">
    <source>
        <dbReference type="Proteomes" id="UP000288716"/>
    </source>
</evidence>
<evidence type="ECO:0000313" key="9">
    <source>
        <dbReference type="EMBL" id="RWS27085.1"/>
    </source>
</evidence>
<feature type="transmembrane region" description="Helical" evidence="8">
    <location>
        <begin position="103"/>
        <end position="121"/>
    </location>
</feature>
<accession>A0A443SHX5</accession>
<dbReference type="GO" id="GO:0010945">
    <property type="term" value="F:coenzyme A diphosphatase activity"/>
    <property type="evidence" value="ECO:0007669"/>
    <property type="project" value="InterPro"/>
</dbReference>
<reference evidence="9 10" key="1">
    <citation type="journal article" date="2018" name="Gigascience">
        <title>Genomes of trombidid mites reveal novel predicted allergens and laterally-transferred genes associated with secondary metabolism.</title>
        <authorList>
            <person name="Dong X."/>
            <person name="Chaisiri K."/>
            <person name="Xia D."/>
            <person name="Armstrong S.D."/>
            <person name="Fang Y."/>
            <person name="Donnelly M.J."/>
            <person name="Kadowaki T."/>
            <person name="McGarry J.W."/>
            <person name="Darby A.C."/>
            <person name="Makepeace B.L."/>
        </authorList>
    </citation>
    <scope>NUCLEOTIDE SEQUENCE [LARGE SCALE GENOMIC DNA]</scope>
    <source>
        <strain evidence="9">UoL-UT</strain>
    </source>
</reference>
<feature type="transmembrane region" description="Helical" evidence="8">
    <location>
        <begin position="284"/>
        <end position="305"/>
    </location>
</feature>
<organism evidence="9 10">
    <name type="scientific">Leptotrombidium deliense</name>
    <dbReference type="NCBI Taxonomy" id="299467"/>
    <lineage>
        <taxon>Eukaryota</taxon>
        <taxon>Metazoa</taxon>
        <taxon>Ecdysozoa</taxon>
        <taxon>Arthropoda</taxon>
        <taxon>Chelicerata</taxon>
        <taxon>Arachnida</taxon>
        <taxon>Acari</taxon>
        <taxon>Acariformes</taxon>
        <taxon>Trombidiformes</taxon>
        <taxon>Prostigmata</taxon>
        <taxon>Anystina</taxon>
        <taxon>Parasitengona</taxon>
        <taxon>Trombiculoidea</taxon>
        <taxon>Trombiculidae</taxon>
        <taxon>Leptotrombidium</taxon>
    </lineage>
</organism>
<sequence length="345" mass="40284">MVNQKTNSANLLKFRRKSEKMTPLEENSPEQRYLTTSTSLGHVLMMIILNFCRRITCGTDVKRRLLFYFCVIVFGGIVADFAPPIVRAFMPIKIMKGNILNQWFVKIGWFWTLVLVTPFVAMTSEILRLNVPTNENETKNNTSIKSNNTTTSEVKSRKDYILQLAREKLKKDLIRVVVATVMWWSFTTFFEWFDNYTASCSISSHKTRVACLNVGARWTGFDISGHTFILLFSNLIILEECAAMIGWEPFGNQLNAMQQHYQKVYGQDYEQHVIYSRYIVPIRIFFLTLTVLTLLWDFMLIQTALFYHTMIQKFVAFVIAASLWYLLYRIVYKYFNISVVQIGSR</sequence>
<dbReference type="EMBL" id="NCKV01002263">
    <property type="protein sequence ID" value="RWS27085.1"/>
    <property type="molecule type" value="Genomic_DNA"/>
</dbReference>
<evidence type="ECO:0000256" key="8">
    <source>
        <dbReference type="SAM" id="Phobius"/>
    </source>
</evidence>
<keyword evidence="2 8" id="KW-0812">Transmembrane</keyword>
<gene>
    <name evidence="9" type="ORF">B4U80_00893</name>
</gene>
<dbReference type="InterPro" id="IPR046401">
    <property type="entry name" value="FITM1/2"/>
</dbReference>
<feature type="transmembrane region" description="Helical" evidence="8">
    <location>
        <begin position="311"/>
        <end position="328"/>
    </location>
</feature>
<feature type="transmembrane region" description="Helical" evidence="8">
    <location>
        <begin position="33"/>
        <end position="53"/>
    </location>
</feature>
<evidence type="ECO:0000256" key="2">
    <source>
        <dbReference type="ARBA" id="ARBA00022692"/>
    </source>
</evidence>
<evidence type="ECO:0000256" key="6">
    <source>
        <dbReference type="ARBA" id="ARBA00023098"/>
    </source>
</evidence>